<feature type="non-terminal residue" evidence="2">
    <location>
        <position position="1"/>
    </location>
</feature>
<feature type="compositionally biased region" description="Polar residues" evidence="1">
    <location>
        <begin position="1"/>
        <end position="12"/>
    </location>
</feature>
<proteinExistence type="predicted"/>
<evidence type="ECO:0000256" key="1">
    <source>
        <dbReference type="SAM" id="MobiDB-lite"/>
    </source>
</evidence>
<name>A0ABS8STQ4_DATST</name>
<evidence type="ECO:0000313" key="2">
    <source>
        <dbReference type="EMBL" id="MCD7462401.1"/>
    </source>
</evidence>
<feature type="compositionally biased region" description="Basic and acidic residues" evidence="1">
    <location>
        <begin position="14"/>
        <end position="30"/>
    </location>
</feature>
<feature type="compositionally biased region" description="Polar residues" evidence="1">
    <location>
        <begin position="55"/>
        <end position="68"/>
    </location>
</feature>
<dbReference type="EMBL" id="JACEIK010000800">
    <property type="protein sequence ID" value="MCD7462401.1"/>
    <property type="molecule type" value="Genomic_DNA"/>
</dbReference>
<dbReference type="Proteomes" id="UP000823775">
    <property type="component" value="Unassembled WGS sequence"/>
</dbReference>
<comment type="caution">
    <text evidence="2">The sequence shown here is derived from an EMBL/GenBank/DDBJ whole genome shotgun (WGS) entry which is preliminary data.</text>
</comment>
<keyword evidence="3" id="KW-1185">Reference proteome</keyword>
<organism evidence="2 3">
    <name type="scientific">Datura stramonium</name>
    <name type="common">Jimsonweed</name>
    <name type="synonym">Common thornapple</name>
    <dbReference type="NCBI Taxonomy" id="4076"/>
    <lineage>
        <taxon>Eukaryota</taxon>
        <taxon>Viridiplantae</taxon>
        <taxon>Streptophyta</taxon>
        <taxon>Embryophyta</taxon>
        <taxon>Tracheophyta</taxon>
        <taxon>Spermatophyta</taxon>
        <taxon>Magnoliopsida</taxon>
        <taxon>eudicotyledons</taxon>
        <taxon>Gunneridae</taxon>
        <taxon>Pentapetalae</taxon>
        <taxon>asterids</taxon>
        <taxon>lamiids</taxon>
        <taxon>Solanales</taxon>
        <taxon>Solanaceae</taxon>
        <taxon>Solanoideae</taxon>
        <taxon>Datureae</taxon>
        <taxon>Datura</taxon>
    </lineage>
</organism>
<sequence length="127" mass="14289">KAQMRVNDNNQFDVLKDQVEDEKEDQKIDNLQDLTVGGKREEGNQETPKSRENQSHMSDITSQGSVTANKKEEHKEAGLESAMEKRDDHLVLSAGEGEIVKVSDDDVQGRKVIPDLQELSELQKESL</sequence>
<feature type="compositionally biased region" description="Basic and acidic residues" evidence="1">
    <location>
        <begin position="69"/>
        <end position="88"/>
    </location>
</feature>
<evidence type="ECO:0000313" key="3">
    <source>
        <dbReference type="Proteomes" id="UP000823775"/>
    </source>
</evidence>
<feature type="region of interest" description="Disordered" evidence="1">
    <location>
        <begin position="1"/>
        <end position="88"/>
    </location>
</feature>
<protein>
    <submittedName>
        <fullName evidence="2">Uncharacterized protein</fullName>
    </submittedName>
</protein>
<reference evidence="2 3" key="1">
    <citation type="journal article" date="2021" name="BMC Genomics">
        <title>Datura genome reveals duplications of psychoactive alkaloid biosynthetic genes and high mutation rate following tissue culture.</title>
        <authorList>
            <person name="Rajewski A."/>
            <person name="Carter-House D."/>
            <person name="Stajich J."/>
            <person name="Litt A."/>
        </authorList>
    </citation>
    <scope>NUCLEOTIDE SEQUENCE [LARGE SCALE GENOMIC DNA]</scope>
    <source>
        <strain evidence="2">AR-01</strain>
    </source>
</reference>
<feature type="compositionally biased region" description="Basic and acidic residues" evidence="1">
    <location>
        <begin position="38"/>
        <end position="54"/>
    </location>
</feature>
<accession>A0ABS8STQ4</accession>
<gene>
    <name evidence="2" type="ORF">HAX54_048487</name>
</gene>